<feature type="domain" description="PAS" evidence="4">
    <location>
        <begin position="28"/>
        <end position="114"/>
    </location>
</feature>
<evidence type="ECO:0000313" key="6">
    <source>
        <dbReference type="Proteomes" id="UP000199110"/>
    </source>
</evidence>
<dbReference type="STRING" id="390807.SAMN04488095_0287"/>
<evidence type="ECO:0000256" key="1">
    <source>
        <dbReference type="ARBA" id="ARBA00022630"/>
    </source>
</evidence>
<dbReference type="InterPro" id="IPR035965">
    <property type="entry name" value="PAS-like_dom_sf"/>
</dbReference>
<evidence type="ECO:0000256" key="3">
    <source>
        <dbReference type="ARBA" id="ARBA00022991"/>
    </source>
</evidence>
<name>A0A1I3GQC8_9RHOB</name>
<dbReference type="PANTHER" id="PTHR47429:SF2">
    <property type="entry name" value="PROTEIN TWIN LOV 1"/>
    <property type="match status" value="1"/>
</dbReference>
<proteinExistence type="predicted"/>
<keyword evidence="2" id="KW-0288">FMN</keyword>
<evidence type="ECO:0000256" key="2">
    <source>
        <dbReference type="ARBA" id="ARBA00022643"/>
    </source>
</evidence>
<evidence type="ECO:0000259" key="4">
    <source>
        <dbReference type="Pfam" id="PF13426"/>
    </source>
</evidence>
<dbReference type="OrthoDB" id="489241at2"/>
<organism evidence="5 6">
    <name type="scientific">Jannaschia pohangensis</name>
    <dbReference type="NCBI Taxonomy" id="390807"/>
    <lineage>
        <taxon>Bacteria</taxon>
        <taxon>Pseudomonadati</taxon>
        <taxon>Pseudomonadota</taxon>
        <taxon>Alphaproteobacteria</taxon>
        <taxon>Rhodobacterales</taxon>
        <taxon>Roseobacteraceae</taxon>
        <taxon>Jannaschia</taxon>
    </lineage>
</organism>
<reference evidence="5 6" key="1">
    <citation type="submission" date="2016-10" db="EMBL/GenBank/DDBJ databases">
        <authorList>
            <person name="de Groot N.N."/>
        </authorList>
    </citation>
    <scope>NUCLEOTIDE SEQUENCE [LARGE SCALE GENOMIC DNA]</scope>
    <source>
        <strain evidence="5 6">DSM 19073</strain>
    </source>
</reference>
<dbReference type="SUPFAM" id="SSF55785">
    <property type="entry name" value="PYP-like sensor domain (PAS domain)"/>
    <property type="match status" value="1"/>
</dbReference>
<keyword evidence="6" id="KW-1185">Reference proteome</keyword>
<accession>A0A1I3GQC8</accession>
<gene>
    <name evidence="5" type="ORF">SAMN04488095_0287</name>
</gene>
<sequence length="180" mass="20119">MTLEIPEAIFDFFSGSQIPLTLSDPRLPNEPLILANEAFYRMSGYSAKEALGANCRFMQGKETQKSSRNTIRGDFAANRDTKVLIRNYRKSGEAFDNFLYIFSVFDSTETPLFRIGSQFEVPALFRAKAFQDHASELLNGLKAVNDSGELARNQMIETGALVGASVKSVLMARLETLRFN</sequence>
<keyword evidence="3" id="KW-0157">Chromophore</keyword>
<evidence type="ECO:0000313" key="5">
    <source>
        <dbReference type="EMBL" id="SFI25594.1"/>
    </source>
</evidence>
<dbReference type="EMBL" id="FORA01000001">
    <property type="protein sequence ID" value="SFI25594.1"/>
    <property type="molecule type" value="Genomic_DNA"/>
</dbReference>
<protein>
    <submittedName>
        <fullName evidence="5">PAS domain-containing protein</fullName>
    </submittedName>
</protein>
<dbReference type="InterPro" id="IPR000014">
    <property type="entry name" value="PAS"/>
</dbReference>
<dbReference type="Proteomes" id="UP000199110">
    <property type="component" value="Unassembled WGS sequence"/>
</dbReference>
<dbReference type="Pfam" id="PF13426">
    <property type="entry name" value="PAS_9"/>
    <property type="match status" value="1"/>
</dbReference>
<keyword evidence="1" id="KW-0285">Flavoprotein</keyword>
<dbReference type="AlphaFoldDB" id="A0A1I3GQC8"/>
<dbReference type="PANTHER" id="PTHR47429">
    <property type="entry name" value="PROTEIN TWIN LOV 1"/>
    <property type="match status" value="1"/>
</dbReference>
<dbReference type="Gene3D" id="3.30.450.20">
    <property type="entry name" value="PAS domain"/>
    <property type="match status" value="1"/>
</dbReference>